<dbReference type="EMBL" id="VFOK01000001">
    <property type="protein sequence ID" value="TQL33945.1"/>
    <property type="molecule type" value="Genomic_DNA"/>
</dbReference>
<dbReference type="InterPro" id="IPR029063">
    <property type="entry name" value="SAM-dependent_MTases_sf"/>
</dbReference>
<evidence type="ECO:0000313" key="3">
    <source>
        <dbReference type="Proteomes" id="UP000318336"/>
    </source>
</evidence>
<evidence type="ECO:0000313" key="2">
    <source>
        <dbReference type="EMBL" id="TQL33945.1"/>
    </source>
</evidence>
<feature type="region of interest" description="Disordered" evidence="1">
    <location>
        <begin position="282"/>
        <end position="323"/>
    </location>
</feature>
<dbReference type="SUPFAM" id="SSF53335">
    <property type="entry name" value="S-adenosyl-L-methionine-dependent methyltransferases"/>
    <property type="match status" value="1"/>
</dbReference>
<gene>
    <name evidence="2" type="ORF">FB554_2102</name>
</gene>
<keyword evidence="3" id="KW-1185">Reference proteome</keyword>
<comment type="caution">
    <text evidence="2">The sequence shown here is derived from an EMBL/GenBank/DDBJ whole genome shotgun (WGS) entry which is preliminary data.</text>
</comment>
<feature type="compositionally biased region" description="Gly residues" evidence="1">
    <location>
        <begin position="283"/>
        <end position="302"/>
    </location>
</feature>
<accession>A0A542XDQ8</accession>
<name>A0A542XDQ8_9MICO</name>
<sequence length="585" mass="62244">MTVIARPDNVTLVPGAMQNWSDLEHRPAGAAAAVRALLEPLLRHDARVAVVGPHALDLVTGIAGRVGHLTVFTRSIPDAITFGQALTDHDAQVVCGSLADLPEPAETYDLVVALDDVTRVLSLETAVLTWAETFAGIRRLVAPGGTLLLAVEQELGLHRIAALRSRFTTNTDADWSVTATYDRSRPRSVEALSALLSDAGLPVATSASAFPSWDDQQVVAIDPTRLDPALTTLLGAVTTGSPAFRRLGSDPTRVARAAVLSGRLPELASAWIVVAGTPQADAGGAGTPHAGGAGTPHAGGAGTPHAGRVGEPPRASRIETTGPQVLESTSAGGVVRYTAAAGDQVERATVDGEQHSTITVRPDARLFTDDLLDAAAGSEQAELRRLLRAYAERVRTWGADGTLPAACSDVRPDNLLLQGDELEPIAPGAGGRSPEEALWQGLGDLVQVIRARGARHPWPSATDDRTMLALLGSMAGLDLPDDVERFVAPVEEPTLPAYDVPGLLAVIERLEETNAALASRAQWFEDRLNTREREMRSRSALHEQEMRRAMQQQETLRRSAEDVRRSITYRTGNLVIGPLRRIKGD</sequence>
<protein>
    <recommendedName>
        <fullName evidence="4">Methyltransferase family protein</fullName>
    </recommendedName>
</protein>
<dbReference type="AlphaFoldDB" id="A0A542XDQ8"/>
<proteinExistence type="predicted"/>
<dbReference type="Gene3D" id="3.40.50.150">
    <property type="entry name" value="Vaccinia Virus protein VP39"/>
    <property type="match status" value="1"/>
</dbReference>
<reference evidence="2 3" key="1">
    <citation type="submission" date="2019-06" db="EMBL/GenBank/DDBJ databases">
        <title>Sequencing the genomes of 1000 actinobacteria strains.</title>
        <authorList>
            <person name="Klenk H.-P."/>
        </authorList>
    </citation>
    <scope>NUCLEOTIDE SEQUENCE [LARGE SCALE GENOMIC DNA]</scope>
    <source>
        <strain evidence="2 3">DSM 24617</strain>
    </source>
</reference>
<dbReference type="OrthoDB" id="3755682at2"/>
<organism evidence="2 3">
    <name type="scientific">Barrientosiimonas humi</name>
    <dbReference type="NCBI Taxonomy" id="999931"/>
    <lineage>
        <taxon>Bacteria</taxon>
        <taxon>Bacillati</taxon>
        <taxon>Actinomycetota</taxon>
        <taxon>Actinomycetes</taxon>
        <taxon>Micrococcales</taxon>
        <taxon>Dermacoccaceae</taxon>
        <taxon>Barrientosiimonas</taxon>
    </lineage>
</organism>
<dbReference type="RefSeq" id="WP_142005905.1">
    <property type="nucleotide sequence ID" value="NZ_CAJTBP010000001.1"/>
</dbReference>
<evidence type="ECO:0000256" key="1">
    <source>
        <dbReference type="SAM" id="MobiDB-lite"/>
    </source>
</evidence>
<dbReference type="Proteomes" id="UP000318336">
    <property type="component" value="Unassembled WGS sequence"/>
</dbReference>
<evidence type="ECO:0008006" key="4">
    <source>
        <dbReference type="Google" id="ProtNLM"/>
    </source>
</evidence>